<dbReference type="GO" id="GO:0015171">
    <property type="term" value="F:amino acid transmembrane transporter activity"/>
    <property type="evidence" value="ECO:0007669"/>
    <property type="project" value="TreeGrafter"/>
</dbReference>
<dbReference type="GO" id="GO:0005886">
    <property type="term" value="C:plasma membrane"/>
    <property type="evidence" value="ECO:0007669"/>
    <property type="project" value="TreeGrafter"/>
</dbReference>
<evidence type="ECO:0000256" key="4">
    <source>
        <dbReference type="ARBA" id="ARBA00022989"/>
    </source>
</evidence>
<evidence type="ECO:0000256" key="3">
    <source>
        <dbReference type="ARBA" id="ARBA00022692"/>
    </source>
</evidence>
<feature type="transmembrane region" description="Helical" evidence="6">
    <location>
        <begin position="560"/>
        <end position="580"/>
    </location>
</feature>
<feature type="domain" description="Cationic amino acid transporter C-terminal" evidence="7">
    <location>
        <begin position="532"/>
        <end position="582"/>
    </location>
</feature>
<gene>
    <name evidence="9" type="ORF">JXQ802_LOCUS462</name>
    <name evidence="8" type="ORF">PYM288_LOCUS841</name>
</gene>
<feature type="transmembrane region" description="Helical" evidence="6">
    <location>
        <begin position="21"/>
        <end position="46"/>
    </location>
</feature>
<feature type="transmembrane region" description="Helical" evidence="6">
    <location>
        <begin position="530"/>
        <end position="554"/>
    </location>
</feature>
<evidence type="ECO:0000256" key="2">
    <source>
        <dbReference type="ARBA" id="ARBA00022448"/>
    </source>
</evidence>
<feature type="transmembrane region" description="Helical" evidence="6">
    <location>
        <begin position="302"/>
        <end position="320"/>
    </location>
</feature>
<feature type="transmembrane region" description="Helical" evidence="6">
    <location>
        <begin position="469"/>
        <end position="493"/>
    </location>
</feature>
<dbReference type="Pfam" id="PF13520">
    <property type="entry name" value="AA_permease_2"/>
    <property type="match status" value="1"/>
</dbReference>
<evidence type="ECO:0000313" key="9">
    <source>
        <dbReference type="EMBL" id="CAF0730562.1"/>
    </source>
</evidence>
<keyword evidence="5 6" id="KW-0472">Membrane</keyword>
<dbReference type="AlphaFoldDB" id="A0A813N3L9"/>
<dbReference type="Proteomes" id="UP000663854">
    <property type="component" value="Unassembled WGS sequence"/>
</dbReference>
<feature type="transmembrane region" description="Helical" evidence="6">
    <location>
        <begin position="499"/>
        <end position="521"/>
    </location>
</feature>
<reference evidence="9" key="1">
    <citation type="submission" date="2021-02" db="EMBL/GenBank/DDBJ databases">
        <authorList>
            <person name="Nowell W R."/>
        </authorList>
    </citation>
    <scope>NUCLEOTIDE SEQUENCE</scope>
</reference>
<evidence type="ECO:0000259" key="7">
    <source>
        <dbReference type="Pfam" id="PF13906"/>
    </source>
</evidence>
<feature type="transmembrane region" description="Helical" evidence="6">
    <location>
        <begin position="161"/>
        <end position="178"/>
    </location>
</feature>
<feature type="transmembrane region" description="Helical" evidence="6">
    <location>
        <begin position="190"/>
        <end position="209"/>
    </location>
</feature>
<dbReference type="Proteomes" id="UP000663870">
    <property type="component" value="Unassembled WGS sequence"/>
</dbReference>
<dbReference type="Pfam" id="PF13906">
    <property type="entry name" value="AA_permease_C"/>
    <property type="match status" value="1"/>
</dbReference>
<keyword evidence="3 6" id="KW-0812">Transmembrane</keyword>
<feature type="transmembrane region" description="Helical" evidence="6">
    <location>
        <begin position="101"/>
        <end position="125"/>
    </location>
</feature>
<evidence type="ECO:0000256" key="5">
    <source>
        <dbReference type="ARBA" id="ARBA00023136"/>
    </source>
</evidence>
<dbReference type="EMBL" id="CAJNOH010000004">
    <property type="protein sequence ID" value="CAF0729448.1"/>
    <property type="molecule type" value="Genomic_DNA"/>
</dbReference>
<sequence length="585" mass="65407">MFFRNLFRKKHSIINDLNTPLLRCLNLFDLIFLSVSGMVGSGIYVLTGVVAKTQTGPAIIISNLLAGLACLFGALCYAEFAARIPRAGSSYIFIYESVGEILAFLVGFTSIVGGLASLGVSARVWSAYFDTLFNNKIHSFIIKYIIYWPNAPAPFAKYPDLLAFSITILIILAMLAGLRNSKYLTNSLTIVNMSALVFIGITGFILGDIHNYQSFMPFGVQSIFRGSSLLLYSYIGFEMATIAIEEAKNPSKIVPQATVISLLIVTLLYSLVGASLTYLISYKDINSESSFAHAYGLSKWPWARYLISIAIVFSAGGNLLSGTYGNIRVMYAMSTDGLLPSKLSYVSEGRHVPVIATCLTCVTIALLGTFFDIKDLIGFADISALLSYTGVSIGLLIERYNHHIPYRILLTNENEQEECEMFELDDEKDDIQDVELNNILEQDPLLTRITRSLCCSYISLIDLYLSPKISAIILLLIFIPNTSLLAMMIIYLYNRNNLLHMVLIIICIFINLTITLIFCLLRPKKSTENLLFTCPGVPLIPLININIFIFLMIFQDTHDWFAYMCIILISLLIYFSYSYWHSKAR</sequence>
<evidence type="ECO:0000256" key="1">
    <source>
        <dbReference type="ARBA" id="ARBA00004141"/>
    </source>
</evidence>
<evidence type="ECO:0000256" key="6">
    <source>
        <dbReference type="SAM" id="Phobius"/>
    </source>
</evidence>
<name>A0A813N3L9_9BILA</name>
<dbReference type="InterPro" id="IPR002293">
    <property type="entry name" value="AA/rel_permease1"/>
</dbReference>
<keyword evidence="2" id="KW-0813">Transport</keyword>
<dbReference type="PANTHER" id="PTHR43243">
    <property type="entry name" value="INNER MEMBRANE TRANSPORTER YGJI-RELATED"/>
    <property type="match status" value="1"/>
</dbReference>
<feature type="transmembrane region" description="Helical" evidence="6">
    <location>
        <begin position="58"/>
        <end position="80"/>
    </location>
</feature>
<accession>A0A813N3L9</accession>
<dbReference type="PANTHER" id="PTHR43243:SF4">
    <property type="entry name" value="CATIONIC AMINO ACID TRANSPORTER 4"/>
    <property type="match status" value="1"/>
</dbReference>
<dbReference type="EMBL" id="CAJNOL010000005">
    <property type="protein sequence ID" value="CAF0730562.1"/>
    <property type="molecule type" value="Genomic_DNA"/>
</dbReference>
<feature type="transmembrane region" description="Helical" evidence="6">
    <location>
        <begin position="352"/>
        <end position="371"/>
    </location>
</feature>
<protein>
    <recommendedName>
        <fullName evidence="7">Cationic amino acid transporter C-terminal domain-containing protein</fullName>
    </recommendedName>
</protein>
<keyword evidence="10" id="KW-1185">Reference proteome</keyword>
<feature type="transmembrane region" description="Helical" evidence="6">
    <location>
        <begin position="259"/>
        <end position="282"/>
    </location>
</feature>
<comment type="subcellular location">
    <subcellularLocation>
        <location evidence="1">Membrane</location>
        <topology evidence="1">Multi-pass membrane protein</topology>
    </subcellularLocation>
</comment>
<keyword evidence="4 6" id="KW-1133">Transmembrane helix</keyword>
<dbReference type="InterPro" id="IPR029485">
    <property type="entry name" value="CAT_C"/>
</dbReference>
<evidence type="ECO:0000313" key="10">
    <source>
        <dbReference type="Proteomes" id="UP000663870"/>
    </source>
</evidence>
<dbReference type="Gene3D" id="1.20.1740.10">
    <property type="entry name" value="Amino acid/polyamine transporter I"/>
    <property type="match status" value="1"/>
</dbReference>
<comment type="caution">
    <text evidence="9">The sequence shown here is derived from an EMBL/GenBank/DDBJ whole genome shotgun (WGS) entry which is preliminary data.</text>
</comment>
<evidence type="ECO:0000313" key="8">
    <source>
        <dbReference type="EMBL" id="CAF0729448.1"/>
    </source>
</evidence>
<organism evidence="9 10">
    <name type="scientific">Rotaria sordida</name>
    <dbReference type="NCBI Taxonomy" id="392033"/>
    <lineage>
        <taxon>Eukaryota</taxon>
        <taxon>Metazoa</taxon>
        <taxon>Spiralia</taxon>
        <taxon>Gnathifera</taxon>
        <taxon>Rotifera</taxon>
        <taxon>Eurotatoria</taxon>
        <taxon>Bdelloidea</taxon>
        <taxon>Philodinida</taxon>
        <taxon>Philodinidae</taxon>
        <taxon>Rotaria</taxon>
    </lineage>
</organism>
<feature type="transmembrane region" description="Helical" evidence="6">
    <location>
        <begin position="377"/>
        <end position="397"/>
    </location>
</feature>
<proteinExistence type="predicted"/>